<proteinExistence type="predicted"/>
<organism evidence="2 3">
    <name type="scientific">Aspergillus cavernicola</name>
    <dbReference type="NCBI Taxonomy" id="176166"/>
    <lineage>
        <taxon>Eukaryota</taxon>
        <taxon>Fungi</taxon>
        <taxon>Dikarya</taxon>
        <taxon>Ascomycota</taxon>
        <taxon>Pezizomycotina</taxon>
        <taxon>Eurotiomycetes</taxon>
        <taxon>Eurotiomycetidae</taxon>
        <taxon>Eurotiales</taxon>
        <taxon>Aspergillaceae</taxon>
        <taxon>Aspergillus</taxon>
        <taxon>Aspergillus subgen. Nidulantes</taxon>
    </lineage>
</organism>
<dbReference type="EMBL" id="JBFXLS010000043">
    <property type="protein sequence ID" value="KAL2824477.1"/>
    <property type="molecule type" value="Genomic_DNA"/>
</dbReference>
<keyword evidence="1" id="KW-0472">Membrane</keyword>
<protein>
    <submittedName>
        <fullName evidence="2">Uncharacterized protein</fullName>
    </submittedName>
</protein>
<comment type="caution">
    <text evidence="2">The sequence shown here is derived from an EMBL/GenBank/DDBJ whole genome shotgun (WGS) entry which is preliminary data.</text>
</comment>
<keyword evidence="3" id="KW-1185">Reference proteome</keyword>
<evidence type="ECO:0000313" key="2">
    <source>
        <dbReference type="EMBL" id="KAL2824477.1"/>
    </source>
</evidence>
<gene>
    <name evidence="2" type="ORF">BDW59DRAFT_147408</name>
</gene>
<name>A0ABR4IA02_9EURO</name>
<keyword evidence="1" id="KW-1133">Transmembrane helix</keyword>
<evidence type="ECO:0000313" key="3">
    <source>
        <dbReference type="Proteomes" id="UP001610335"/>
    </source>
</evidence>
<feature type="transmembrane region" description="Helical" evidence="1">
    <location>
        <begin position="112"/>
        <end position="137"/>
    </location>
</feature>
<feature type="transmembrane region" description="Helical" evidence="1">
    <location>
        <begin position="206"/>
        <end position="227"/>
    </location>
</feature>
<feature type="transmembrane region" description="Helical" evidence="1">
    <location>
        <begin position="6"/>
        <end position="25"/>
    </location>
</feature>
<feature type="transmembrane region" description="Helical" evidence="1">
    <location>
        <begin position="239"/>
        <end position="262"/>
    </location>
</feature>
<reference evidence="2 3" key="1">
    <citation type="submission" date="2024-07" db="EMBL/GenBank/DDBJ databases">
        <title>Section-level genome sequencing and comparative genomics of Aspergillus sections Usti and Cavernicolus.</title>
        <authorList>
            <consortium name="Lawrence Berkeley National Laboratory"/>
            <person name="Nybo J.L."/>
            <person name="Vesth T.C."/>
            <person name="Theobald S."/>
            <person name="Frisvad J.C."/>
            <person name="Larsen T.O."/>
            <person name="Kjaerboelling I."/>
            <person name="Rothschild-Mancinelli K."/>
            <person name="Lyhne E.K."/>
            <person name="Kogle M.E."/>
            <person name="Barry K."/>
            <person name="Clum A."/>
            <person name="Na H."/>
            <person name="Ledsgaard L."/>
            <person name="Lin J."/>
            <person name="Lipzen A."/>
            <person name="Kuo A."/>
            <person name="Riley R."/>
            <person name="Mondo S."/>
            <person name="LaButti K."/>
            <person name="Haridas S."/>
            <person name="Pangalinan J."/>
            <person name="Salamov A.A."/>
            <person name="Simmons B.A."/>
            <person name="Magnuson J.K."/>
            <person name="Chen J."/>
            <person name="Drula E."/>
            <person name="Henrissat B."/>
            <person name="Wiebenga A."/>
            <person name="Lubbers R.J."/>
            <person name="Gomes A.C."/>
            <person name="Makela M.R."/>
            <person name="Stajich J."/>
            <person name="Grigoriev I.V."/>
            <person name="Mortensen U.H."/>
            <person name="De vries R.P."/>
            <person name="Baker S.E."/>
            <person name="Andersen M.R."/>
        </authorList>
    </citation>
    <scope>NUCLEOTIDE SEQUENCE [LARGE SCALE GENOMIC DNA]</scope>
    <source>
        <strain evidence="2 3">CBS 600.67</strain>
    </source>
</reference>
<accession>A0ABR4IA02</accession>
<keyword evidence="1" id="KW-0812">Transmembrane</keyword>
<dbReference type="Proteomes" id="UP001610335">
    <property type="component" value="Unassembled WGS sequence"/>
</dbReference>
<sequence length="318" mass="34648">MEDTGLLASLATIISVFFRAVLQVIPVSSSGGEFLLLVRENKSNPLLWALLCRPHLQYVTQRIRKYVLYGDTNEAWRLKESYKDTFALEAVSAAIIAQIAITMLGLDNFGNIHWAATALTYASLISGILSTFFAFYIQQRLGYLHSSEDVRDWLLSRRDNPPSWPFDVLTGVMGIPRSTADNDDNDSNNQIPSVAAAAALTAPSELLSLSIVSLFTALAIYLVSMYTDNLGNLKGHDSNLAVLLFVIIFSALSMVEVLLPLISRPIDRPMSSVMGNSGRGRDSGMLRQDYGLRTSGGSGGTGDVRGDIRDALQASIHA</sequence>
<evidence type="ECO:0000256" key="1">
    <source>
        <dbReference type="SAM" id="Phobius"/>
    </source>
</evidence>